<dbReference type="Proteomes" id="UP000613401">
    <property type="component" value="Unassembled WGS sequence"/>
</dbReference>
<reference evidence="3" key="1">
    <citation type="journal article" date="2020" name="Phytopathology">
        <title>Genome sequence and comparative analysis of Colletotrichum gloeosporioides isolated from Liriodendron leaves.</title>
        <authorList>
            <person name="Fu F.F."/>
            <person name="Hao Z."/>
            <person name="Wang P."/>
            <person name="Lu Y."/>
            <person name="Xue L.J."/>
            <person name="Wei G."/>
            <person name="Tian Y."/>
            <person name="Baishi H."/>
            <person name="Xu H."/>
            <person name="Shi J."/>
            <person name="Cheng T."/>
            <person name="Wang G."/>
            <person name="Yi Y."/>
            <person name="Chen J."/>
        </authorList>
    </citation>
    <scope>NUCLEOTIDE SEQUENCE</scope>
    <source>
        <strain evidence="3">Lc1</strain>
    </source>
</reference>
<evidence type="ECO:0000256" key="2">
    <source>
        <dbReference type="SAM" id="Phobius"/>
    </source>
</evidence>
<name>A0A8H4CHE7_COLGL</name>
<feature type="transmembrane region" description="Helical" evidence="2">
    <location>
        <begin position="67"/>
        <end position="92"/>
    </location>
</feature>
<proteinExistence type="predicted"/>
<dbReference type="AlphaFoldDB" id="A0A8H4CHE7"/>
<evidence type="ECO:0000313" key="3">
    <source>
        <dbReference type="EMBL" id="KAF3804058.1"/>
    </source>
</evidence>
<evidence type="ECO:0008006" key="5">
    <source>
        <dbReference type="Google" id="ProtNLM"/>
    </source>
</evidence>
<organism evidence="3 4">
    <name type="scientific">Colletotrichum gloeosporioides</name>
    <name type="common">Anthracnose fungus</name>
    <name type="synonym">Glomerella cingulata</name>
    <dbReference type="NCBI Taxonomy" id="474922"/>
    <lineage>
        <taxon>Eukaryota</taxon>
        <taxon>Fungi</taxon>
        <taxon>Dikarya</taxon>
        <taxon>Ascomycota</taxon>
        <taxon>Pezizomycotina</taxon>
        <taxon>Sordariomycetes</taxon>
        <taxon>Hypocreomycetidae</taxon>
        <taxon>Glomerellales</taxon>
        <taxon>Glomerellaceae</taxon>
        <taxon>Colletotrichum</taxon>
        <taxon>Colletotrichum gloeosporioides species complex</taxon>
    </lineage>
</organism>
<evidence type="ECO:0000256" key="1">
    <source>
        <dbReference type="SAM" id="MobiDB-lite"/>
    </source>
</evidence>
<evidence type="ECO:0000313" key="4">
    <source>
        <dbReference type="Proteomes" id="UP000613401"/>
    </source>
</evidence>
<feature type="compositionally biased region" description="Low complexity" evidence="1">
    <location>
        <begin position="107"/>
        <end position="143"/>
    </location>
</feature>
<protein>
    <recommendedName>
        <fullName evidence="5">Apple domain-containing protein</fullName>
    </recommendedName>
</protein>
<keyword evidence="2" id="KW-1133">Transmembrane helix</keyword>
<gene>
    <name evidence="3" type="ORF">GCG54_00007851</name>
</gene>
<dbReference type="RefSeq" id="XP_045263217.1">
    <property type="nucleotide sequence ID" value="XM_045407828.1"/>
</dbReference>
<reference evidence="3" key="2">
    <citation type="submission" date="2020-03" db="EMBL/GenBank/DDBJ databases">
        <authorList>
            <person name="Fu F.-F."/>
            <person name="Chen J."/>
        </authorList>
    </citation>
    <scope>NUCLEOTIDE SEQUENCE</scope>
    <source>
        <strain evidence="3">Lc1</strain>
    </source>
</reference>
<accession>A0A8H4CHE7</accession>
<dbReference type="GeneID" id="69014994"/>
<comment type="caution">
    <text evidence="3">The sequence shown here is derived from an EMBL/GenBank/DDBJ whole genome shotgun (WGS) entry which is preliminary data.</text>
</comment>
<keyword evidence="2" id="KW-0472">Membrane</keyword>
<dbReference type="EMBL" id="WVTB01000051">
    <property type="protein sequence ID" value="KAF3804058.1"/>
    <property type="molecule type" value="Genomic_DNA"/>
</dbReference>
<keyword evidence="4" id="KW-1185">Reference proteome</keyword>
<sequence length="268" mass="27671">MSGMNGYREPAEKIVAHELDHGPEVVPGQYWPTPAHHGIDARQYSQQVSPGSISDGRRICGLHRSTFYLALVFALVIVVGSVGGGVGGSLAVKNAQRGAQSAQESQATPTPTLTETTMATNSATGSASGSAKASATGSPTTTTRISMPTSGLLALDCPSISGTTASITAGGQSSSYDLDCGVDNNGEGIDIVAVVSWSLEDCLRACSSFNANRKSGSESCAGVQFHADIFDLVSRFSGNCFLKNTEGRAVTDTNSTNFNLHVSAMLLS</sequence>
<keyword evidence="2" id="KW-0812">Transmembrane</keyword>
<feature type="region of interest" description="Disordered" evidence="1">
    <location>
        <begin position="99"/>
        <end position="146"/>
    </location>
</feature>